<dbReference type="Gene3D" id="3.40.50.2300">
    <property type="match status" value="1"/>
</dbReference>
<evidence type="ECO:0000256" key="6">
    <source>
        <dbReference type="ARBA" id="ARBA00023163"/>
    </source>
</evidence>
<dbReference type="SUPFAM" id="SSF52172">
    <property type="entry name" value="CheY-like"/>
    <property type="match status" value="1"/>
</dbReference>
<evidence type="ECO:0000256" key="9">
    <source>
        <dbReference type="SAM" id="MobiDB-lite"/>
    </source>
</evidence>
<evidence type="ECO:0000256" key="1">
    <source>
        <dbReference type="ARBA" id="ARBA00018672"/>
    </source>
</evidence>
<dbReference type="InterPro" id="IPR011006">
    <property type="entry name" value="CheY-like_superfamily"/>
</dbReference>
<dbReference type="GO" id="GO:0000976">
    <property type="term" value="F:transcription cis-regulatory region binding"/>
    <property type="evidence" value="ECO:0007669"/>
    <property type="project" value="TreeGrafter"/>
</dbReference>
<dbReference type="EMBL" id="SODA01000023">
    <property type="protein sequence ID" value="TDW01024.1"/>
    <property type="molecule type" value="Genomic_DNA"/>
</dbReference>
<dbReference type="PANTHER" id="PTHR48111:SF1">
    <property type="entry name" value="TWO-COMPONENT RESPONSE REGULATOR ORR33"/>
    <property type="match status" value="1"/>
</dbReference>
<evidence type="ECO:0000313" key="11">
    <source>
        <dbReference type="EMBL" id="TDW01024.1"/>
    </source>
</evidence>
<dbReference type="RefSeq" id="WP_111572942.1">
    <property type="nucleotide sequence ID" value="NZ_QLME01000022.1"/>
</dbReference>
<feature type="compositionally biased region" description="Basic and acidic residues" evidence="9">
    <location>
        <begin position="119"/>
        <end position="129"/>
    </location>
</feature>
<dbReference type="GO" id="GO:0005829">
    <property type="term" value="C:cytosol"/>
    <property type="evidence" value="ECO:0007669"/>
    <property type="project" value="TreeGrafter"/>
</dbReference>
<keyword evidence="6" id="KW-0804">Transcription</keyword>
<evidence type="ECO:0000259" key="10">
    <source>
        <dbReference type="PROSITE" id="PS50110"/>
    </source>
</evidence>
<sequence>MSRILVVDDEKNIRLVVGKSLEKSGFDVHYAVDGVEAVDQANKCNPDLVLLDLRLPKMNGFLVLEALKGDTPTEDIPVIILSALSDEDDVQRAISLGAEDFLVKPISQSDLLAAVEANIRTEESKNTKEEENEEEENNEE</sequence>
<comment type="caution">
    <text evidence="11">The sequence shown here is derived from an EMBL/GenBank/DDBJ whole genome shotgun (WGS) entry which is preliminary data.</text>
</comment>
<evidence type="ECO:0000256" key="7">
    <source>
        <dbReference type="ARBA" id="ARBA00024867"/>
    </source>
</evidence>
<keyword evidence="2 8" id="KW-0597">Phosphoprotein</keyword>
<dbReference type="GO" id="GO:0000156">
    <property type="term" value="F:phosphorelay response regulator activity"/>
    <property type="evidence" value="ECO:0007669"/>
    <property type="project" value="TreeGrafter"/>
</dbReference>
<organism evidence="11 12">
    <name type="scientific">Halanaerobium saccharolyticum</name>
    <dbReference type="NCBI Taxonomy" id="43595"/>
    <lineage>
        <taxon>Bacteria</taxon>
        <taxon>Bacillati</taxon>
        <taxon>Bacillota</taxon>
        <taxon>Clostridia</taxon>
        <taxon>Halanaerobiales</taxon>
        <taxon>Halanaerobiaceae</taxon>
        <taxon>Halanaerobium</taxon>
    </lineage>
</organism>
<dbReference type="OrthoDB" id="9808843at2"/>
<dbReference type="InterPro" id="IPR039420">
    <property type="entry name" value="WalR-like"/>
</dbReference>
<accession>A0A4R7YTA2</accession>
<evidence type="ECO:0000256" key="8">
    <source>
        <dbReference type="PROSITE-ProRule" id="PRU00169"/>
    </source>
</evidence>
<feature type="modified residue" description="4-aspartylphosphate" evidence="8">
    <location>
        <position position="52"/>
    </location>
</feature>
<dbReference type="Proteomes" id="UP000294697">
    <property type="component" value="Unassembled WGS sequence"/>
</dbReference>
<dbReference type="PANTHER" id="PTHR48111">
    <property type="entry name" value="REGULATOR OF RPOS"/>
    <property type="match status" value="1"/>
</dbReference>
<evidence type="ECO:0000313" key="12">
    <source>
        <dbReference type="Proteomes" id="UP000294697"/>
    </source>
</evidence>
<feature type="region of interest" description="Disordered" evidence="9">
    <location>
        <begin position="119"/>
        <end position="140"/>
    </location>
</feature>
<dbReference type="FunFam" id="3.40.50.2300:FF:000001">
    <property type="entry name" value="DNA-binding response regulator PhoB"/>
    <property type="match status" value="1"/>
</dbReference>
<dbReference type="InterPro" id="IPR001789">
    <property type="entry name" value="Sig_transdc_resp-reg_receiver"/>
</dbReference>
<evidence type="ECO:0000256" key="2">
    <source>
        <dbReference type="ARBA" id="ARBA00022553"/>
    </source>
</evidence>
<protein>
    <recommendedName>
        <fullName evidence="1">Stage 0 sporulation protein A homolog</fullName>
    </recommendedName>
</protein>
<feature type="compositionally biased region" description="Acidic residues" evidence="9">
    <location>
        <begin position="130"/>
        <end position="140"/>
    </location>
</feature>
<keyword evidence="4" id="KW-0805">Transcription regulation</keyword>
<gene>
    <name evidence="11" type="ORF">C8C77_12317</name>
</gene>
<dbReference type="GO" id="GO:0032993">
    <property type="term" value="C:protein-DNA complex"/>
    <property type="evidence" value="ECO:0007669"/>
    <property type="project" value="TreeGrafter"/>
</dbReference>
<keyword evidence="3" id="KW-0902">Two-component regulatory system</keyword>
<reference evidence="11 12" key="1">
    <citation type="submission" date="2019-03" db="EMBL/GenBank/DDBJ databases">
        <title>Subsurface microbial communities from deep shales in Ohio and West Virginia, USA.</title>
        <authorList>
            <person name="Wrighton K."/>
        </authorList>
    </citation>
    <scope>NUCLEOTIDE SEQUENCE [LARGE SCALE GENOMIC DNA]</scope>
    <source>
        <strain evidence="11 12">MSL9.2</strain>
    </source>
</reference>
<feature type="domain" description="Response regulatory" evidence="10">
    <location>
        <begin position="3"/>
        <end position="119"/>
    </location>
</feature>
<evidence type="ECO:0000256" key="3">
    <source>
        <dbReference type="ARBA" id="ARBA00023012"/>
    </source>
</evidence>
<keyword evidence="5" id="KW-0238">DNA-binding</keyword>
<dbReference type="Pfam" id="PF00072">
    <property type="entry name" value="Response_reg"/>
    <property type="match status" value="1"/>
</dbReference>
<proteinExistence type="predicted"/>
<name>A0A4R7YTA2_9FIRM</name>
<comment type="function">
    <text evidence="7">May play the central regulatory role in sporulation. It may be an element of the effector pathway responsible for the activation of sporulation genes in response to nutritional stress. Spo0A may act in concert with spo0H (a sigma factor) to control the expression of some genes that are critical to the sporulation process.</text>
</comment>
<dbReference type="SMART" id="SM00448">
    <property type="entry name" value="REC"/>
    <property type="match status" value="1"/>
</dbReference>
<dbReference type="PROSITE" id="PS50110">
    <property type="entry name" value="RESPONSE_REGULATORY"/>
    <property type="match status" value="1"/>
</dbReference>
<evidence type="ECO:0000256" key="5">
    <source>
        <dbReference type="ARBA" id="ARBA00023125"/>
    </source>
</evidence>
<dbReference type="CDD" id="cd17574">
    <property type="entry name" value="REC_OmpR"/>
    <property type="match status" value="1"/>
</dbReference>
<dbReference type="AlphaFoldDB" id="A0A4R7YTA2"/>
<evidence type="ECO:0000256" key="4">
    <source>
        <dbReference type="ARBA" id="ARBA00023015"/>
    </source>
</evidence>
<dbReference type="GO" id="GO:0006355">
    <property type="term" value="P:regulation of DNA-templated transcription"/>
    <property type="evidence" value="ECO:0007669"/>
    <property type="project" value="TreeGrafter"/>
</dbReference>